<evidence type="ECO:0000256" key="3">
    <source>
        <dbReference type="ARBA" id="ARBA00022989"/>
    </source>
</evidence>
<dbReference type="PANTHER" id="PTHR31204:SF1">
    <property type="entry name" value="SIGMA INTRACELLULAR RECEPTOR 2"/>
    <property type="match status" value="1"/>
</dbReference>
<dbReference type="AlphaFoldDB" id="A0A2N5W937"/>
<protein>
    <recommendedName>
        <fullName evidence="8">EXPERA domain-containing protein</fullName>
    </recommendedName>
</protein>
<comment type="subcellular location">
    <subcellularLocation>
        <location evidence="1">Membrane</location>
        <topology evidence="1">Multi-pass membrane protein</topology>
    </subcellularLocation>
</comment>
<keyword evidence="3 5" id="KW-1133">Transmembrane helix</keyword>
<evidence type="ECO:0000259" key="8">
    <source>
        <dbReference type="PROSITE" id="PS51751"/>
    </source>
</evidence>
<proteinExistence type="predicted"/>
<comment type="caution">
    <text evidence="9">The sequence shown here is derived from an EMBL/GenBank/DDBJ whole genome shotgun (WGS) entry which is preliminary data.</text>
</comment>
<evidence type="ECO:0000313" key="10">
    <source>
        <dbReference type="Proteomes" id="UP000235388"/>
    </source>
</evidence>
<reference evidence="9 10" key="1">
    <citation type="submission" date="2017-11" db="EMBL/GenBank/DDBJ databases">
        <title>De novo assembly and phasing of dikaryotic genomes from two isolates of Puccinia coronata f. sp. avenae, the causal agent of oat crown rust.</title>
        <authorList>
            <person name="Miller M.E."/>
            <person name="Zhang Y."/>
            <person name="Omidvar V."/>
            <person name="Sperschneider J."/>
            <person name="Schwessinger B."/>
            <person name="Raley C."/>
            <person name="Palmer J.M."/>
            <person name="Garnica D."/>
            <person name="Upadhyaya N."/>
            <person name="Rathjen J."/>
            <person name="Taylor J.M."/>
            <person name="Park R.F."/>
            <person name="Dodds P.N."/>
            <person name="Hirsch C.D."/>
            <person name="Kianian S.F."/>
            <person name="Figueroa M."/>
        </authorList>
    </citation>
    <scope>NUCLEOTIDE SEQUENCE [LARGE SCALE GENOMIC DNA]</scope>
    <source>
        <strain evidence="9">12NC29</strain>
    </source>
</reference>
<dbReference type="Pfam" id="PF05241">
    <property type="entry name" value="EBP"/>
    <property type="match status" value="1"/>
</dbReference>
<dbReference type="InterPro" id="IPR051987">
    <property type="entry name" value="Sigma-2_receptor-like"/>
</dbReference>
<feature type="transmembrane region" description="Helical" evidence="7">
    <location>
        <begin position="131"/>
        <end position="151"/>
    </location>
</feature>
<keyword evidence="4 5" id="KW-0472">Membrane</keyword>
<evidence type="ECO:0000256" key="2">
    <source>
        <dbReference type="ARBA" id="ARBA00022692"/>
    </source>
</evidence>
<dbReference type="PANTHER" id="PTHR31204">
    <property type="entry name" value="SIGMA INTRACELLULAR RECEPTOR 2"/>
    <property type="match status" value="1"/>
</dbReference>
<dbReference type="GO" id="GO:0005783">
    <property type="term" value="C:endoplasmic reticulum"/>
    <property type="evidence" value="ECO:0007669"/>
    <property type="project" value="TreeGrafter"/>
</dbReference>
<feature type="domain" description="EXPERA" evidence="8">
    <location>
        <begin position="70"/>
        <end position="215"/>
    </location>
</feature>
<sequence length="310" mass="34939">MKDGMSQSINKLLVRDVWCSAPSGAFGSLADAEDNSRREPSTSRSSDSTDSRTQDIIQDSAMAYTSGGALDRLYLGFFLVHVLSTICVDLQPLLPDAFQLDLFKRLLDFYFNNTSDPLMLSARSQDPNYLWFRWFLLHEGLFFLPCFILGIRGLLKGTPSVYPLLLAYAAAASTTTATCFVVLLFGHHKVPLTSTQLTFLLSAYGPFFLIPAIMLEQLDEEDWKNAETRVSEKLRNRFGAAFGLSDFQIRVAKAYQVNHMMKALFLCRRPTNSGSWQRHLIEPNGCRGIRFCFFTVTEVVELVKDAYSTD</sequence>
<dbReference type="EMBL" id="PGCJ01000001">
    <property type="protein sequence ID" value="PLW58755.1"/>
    <property type="molecule type" value="Genomic_DNA"/>
</dbReference>
<feature type="transmembrane region" description="Helical" evidence="7">
    <location>
        <begin position="197"/>
        <end position="215"/>
    </location>
</feature>
<evidence type="ECO:0000256" key="1">
    <source>
        <dbReference type="ARBA" id="ARBA00004141"/>
    </source>
</evidence>
<evidence type="ECO:0000256" key="4">
    <source>
        <dbReference type="ARBA" id="ARBA00023136"/>
    </source>
</evidence>
<feature type="transmembrane region" description="Helical" evidence="7">
    <location>
        <begin position="73"/>
        <end position="94"/>
    </location>
</feature>
<dbReference type="Proteomes" id="UP000235388">
    <property type="component" value="Unassembled WGS sequence"/>
</dbReference>
<feature type="compositionally biased region" description="Basic and acidic residues" evidence="6">
    <location>
        <begin position="34"/>
        <end position="52"/>
    </location>
</feature>
<accession>A0A2N5W937</accession>
<keyword evidence="10" id="KW-1185">Reference proteome</keyword>
<evidence type="ECO:0000313" key="9">
    <source>
        <dbReference type="EMBL" id="PLW58755.1"/>
    </source>
</evidence>
<organism evidence="9 10">
    <name type="scientific">Puccinia coronata f. sp. avenae</name>
    <dbReference type="NCBI Taxonomy" id="200324"/>
    <lineage>
        <taxon>Eukaryota</taxon>
        <taxon>Fungi</taxon>
        <taxon>Dikarya</taxon>
        <taxon>Basidiomycota</taxon>
        <taxon>Pucciniomycotina</taxon>
        <taxon>Pucciniomycetes</taxon>
        <taxon>Pucciniales</taxon>
        <taxon>Pucciniaceae</taxon>
        <taxon>Puccinia</taxon>
    </lineage>
</organism>
<dbReference type="STRING" id="200324.A0A2N5W937"/>
<feature type="region of interest" description="Disordered" evidence="6">
    <location>
        <begin position="29"/>
        <end position="52"/>
    </location>
</feature>
<evidence type="ECO:0000256" key="7">
    <source>
        <dbReference type="SAM" id="Phobius"/>
    </source>
</evidence>
<dbReference type="GO" id="GO:0016020">
    <property type="term" value="C:membrane"/>
    <property type="evidence" value="ECO:0007669"/>
    <property type="project" value="UniProtKB-SubCell"/>
</dbReference>
<evidence type="ECO:0000256" key="5">
    <source>
        <dbReference type="PROSITE-ProRule" id="PRU01087"/>
    </source>
</evidence>
<dbReference type="InterPro" id="IPR033118">
    <property type="entry name" value="EXPERA"/>
</dbReference>
<keyword evidence="2 5" id="KW-0812">Transmembrane</keyword>
<name>A0A2N5W937_9BASI</name>
<gene>
    <name evidence="9" type="ORF">PCANC_00244</name>
</gene>
<feature type="transmembrane region" description="Helical" evidence="7">
    <location>
        <begin position="163"/>
        <end position="185"/>
    </location>
</feature>
<evidence type="ECO:0000256" key="6">
    <source>
        <dbReference type="SAM" id="MobiDB-lite"/>
    </source>
</evidence>
<dbReference type="OrthoDB" id="433124at2759"/>
<dbReference type="PROSITE" id="PS51751">
    <property type="entry name" value="EXPERA"/>
    <property type="match status" value="1"/>
</dbReference>